<feature type="region of interest" description="Disordered" evidence="1">
    <location>
        <begin position="540"/>
        <end position="599"/>
    </location>
</feature>
<accession>A0A1M2V2Y9</accession>
<feature type="compositionally biased region" description="Basic residues" evidence="1">
    <location>
        <begin position="1617"/>
        <end position="1628"/>
    </location>
</feature>
<feature type="compositionally biased region" description="Basic and acidic residues" evidence="1">
    <location>
        <begin position="1568"/>
        <end position="1580"/>
    </location>
</feature>
<feature type="compositionally biased region" description="Basic and acidic residues" evidence="1">
    <location>
        <begin position="282"/>
        <end position="294"/>
    </location>
</feature>
<feature type="compositionally biased region" description="Polar residues" evidence="1">
    <location>
        <begin position="1504"/>
        <end position="1547"/>
    </location>
</feature>
<feature type="compositionally biased region" description="Acidic residues" evidence="1">
    <location>
        <begin position="949"/>
        <end position="980"/>
    </location>
</feature>
<feature type="compositionally biased region" description="Polar residues" evidence="1">
    <location>
        <begin position="906"/>
        <end position="924"/>
    </location>
</feature>
<organism evidence="2 3">
    <name type="scientific">Trametes pubescens</name>
    <name type="common">White-rot fungus</name>
    <dbReference type="NCBI Taxonomy" id="154538"/>
    <lineage>
        <taxon>Eukaryota</taxon>
        <taxon>Fungi</taxon>
        <taxon>Dikarya</taxon>
        <taxon>Basidiomycota</taxon>
        <taxon>Agaricomycotina</taxon>
        <taxon>Agaricomycetes</taxon>
        <taxon>Polyporales</taxon>
        <taxon>Polyporaceae</taxon>
        <taxon>Trametes</taxon>
    </lineage>
</organism>
<feature type="compositionally biased region" description="Polar residues" evidence="1">
    <location>
        <begin position="1272"/>
        <end position="1297"/>
    </location>
</feature>
<evidence type="ECO:0000313" key="3">
    <source>
        <dbReference type="Proteomes" id="UP000184267"/>
    </source>
</evidence>
<feature type="compositionally biased region" description="Polar residues" evidence="1">
    <location>
        <begin position="14"/>
        <end position="23"/>
    </location>
</feature>
<feature type="compositionally biased region" description="Acidic residues" evidence="1">
    <location>
        <begin position="1050"/>
        <end position="1065"/>
    </location>
</feature>
<feature type="compositionally biased region" description="Low complexity" evidence="1">
    <location>
        <begin position="863"/>
        <end position="878"/>
    </location>
</feature>
<feature type="compositionally biased region" description="Basic and acidic residues" evidence="1">
    <location>
        <begin position="83"/>
        <end position="99"/>
    </location>
</feature>
<feature type="region of interest" description="Disordered" evidence="1">
    <location>
        <begin position="682"/>
        <end position="744"/>
    </location>
</feature>
<feature type="compositionally biased region" description="Acidic residues" evidence="1">
    <location>
        <begin position="540"/>
        <end position="549"/>
    </location>
</feature>
<feature type="compositionally biased region" description="Acidic residues" evidence="1">
    <location>
        <begin position="184"/>
        <end position="202"/>
    </location>
</feature>
<feature type="compositionally biased region" description="Basic and acidic residues" evidence="1">
    <location>
        <begin position="770"/>
        <end position="779"/>
    </location>
</feature>
<feature type="compositionally biased region" description="Low complexity" evidence="1">
    <location>
        <begin position="1371"/>
        <end position="1384"/>
    </location>
</feature>
<feature type="compositionally biased region" description="Low complexity" evidence="1">
    <location>
        <begin position="1253"/>
        <end position="1264"/>
    </location>
</feature>
<feature type="region of interest" description="Disordered" evidence="1">
    <location>
        <begin position="1"/>
        <end position="37"/>
    </location>
</feature>
<feature type="compositionally biased region" description="Low complexity" evidence="1">
    <location>
        <begin position="1548"/>
        <end position="1558"/>
    </location>
</feature>
<dbReference type="OMA" id="WIGDITG"/>
<feature type="compositionally biased region" description="Acidic residues" evidence="1">
    <location>
        <begin position="225"/>
        <end position="240"/>
    </location>
</feature>
<feature type="compositionally biased region" description="Basic and acidic residues" evidence="1">
    <location>
        <begin position="1020"/>
        <end position="1033"/>
    </location>
</feature>
<feature type="compositionally biased region" description="Low complexity" evidence="1">
    <location>
        <begin position="1067"/>
        <end position="1077"/>
    </location>
</feature>
<gene>
    <name evidence="2" type="ORF">TRAPUB_7588</name>
</gene>
<feature type="compositionally biased region" description="Low complexity" evidence="1">
    <location>
        <begin position="1590"/>
        <end position="1607"/>
    </location>
</feature>
<evidence type="ECO:0000256" key="1">
    <source>
        <dbReference type="SAM" id="MobiDB-lite"/>
    </source>
</evidence>
<feature type="compositionally biased region" description="Acidic residues" evidence="1">
    <location>
        <begin position="262"/>
        <end position="281"/>
    </location>
</feature>
<feature type="compositionally biased region" description="Acidic residues" evidence="1">
    <location>
        <begin position="1078"/>
        <end position="1104"/>
    </location>
</feature>
<proteinExistence type="predicted"/>
<feature type="compositionally biased region" description="Low complexity" evidence="1">
    <location>
        <begin position="205"/>
        <end position="214"/>
    </location>
</feature>
<dbReference type="OrthoDB" id="2804229at2759"/>
<keyword evidence="3" id="KW-1185">Reference proteome</keyword>
<feature type="region of interest" description="Disordered" evidence="1">
    <location>
        <begin position="57"/>
        <end position="515"/>
    </location>
</feature>
<feature type="compositionally biased region" description="Acidic residues" evidence="1">
    <location>
        <begin position="155"/>
        <end position="177"/>
    </location>
</feature>
<feature type="region of interest" description="Disordered" evidence="1">
    <location>
        <begin position="764"/>
        <end position="1384"/>
    </location>
</feature>
<feature type="compositionally biased region" description="Basic residues" evidence="1">
    <location>
        <begin position="1218"/>
        <end position="1232"/>
    </location>
</feature>
<feature type="compositionally biased region" description="Basic and acidic residues" evidence="1">
    <location>
        <begin position="131"/>
        <end position="148"/>
    </location>
</feature>
<feature type="compositionally biased region" description="Acidic residues" evidence="1">
    <location>
        <begin position="469"/>
        <end position="481"/>
    </location>
</feature>
<sequence>MASPYSTPRYPGAPNSTPRSTQKGLRPPIHNPYDKFTQPEFDAWIGDITGALKRALGREEAPVPVQRAPSHPTDEEGVEDSFAEVKARRLAKGKERARDEDLEAEAPPVREYSEDEDGWGATYSGEDYSDEESRSGEESEEEAPRVGEVEVIDLLSDDEDAEGEAHGDDEESLEDEGAAAVTGDYDEEAEGSDVGSEDDDDESPRSSPAAGPSRVAHSYAHEVTEIIDSDEEREEAEEQDEQRAVPARFQRKPATVEFGAQESDEGESSEEEVDEEQEEEEAHAFPPREQRADPVDVVDPWRGPTTYAEDFYSGGDIPTSLERGNPHVLSTEDDAELPTDESAQTPDLPDPWDGPRKYAEDFYDGGDVSAGAVEDANPCTLPAKVDADEELPMDESAPTPDLSDPWEGPRNFAEDFYAGGDSLPNPADGATPSHLTPKDEGGLFIPGISNELEEAKEDVTPTTAPGAFDIDDLYADADETAPEAQALDAQDEDGSSDERSPSPPSATLRTHVDWNWPPAFPGRVATRPGHIEGLGREVFDISDDEEDELAPSPEPATDYLEQATEQPQESIETAEAQLELSEDEPQMQELNTASNPPTLYGEFDELYDMNAAGAPFTLQSSFEPISPPGLDFGDLPVFAGAFGPAQMEEINALDAAEAPPALELPVPPVALAIPAIDVTESLSAQDEVPPATSDLGRNSVGLEEVADEDELQSPVAAEPDSIIVEAEDDDDIRSSAPPEDNIDIFSVHDPIEVFVTTEYFVEEASTGGRGTEEPEHVVLEEGEASPHAAPSNASRELVIEETASNPAPEDAEREPTDPTAKSEQPDVPAAPAALERTRSSSDFPPPISANPDVPDPASLSHTPLSPASPEPARSSPSAEGHDANSLPANAALHPLFRKLAAESRTRSPSGLFTPLTNGHSTSVTPDGESSPKARSVRSEAQSERSVVEAETDLVEADLPEVDELPEEDVERAGEVDEPAAEDVAISARQLVDDYDSISSSREASPEASFVEPTTQGDQSAPERRAIDSHRADENGVTAVDFAADQRDATPDTDVDADAEGEEDPEYVPSVEEATPETTAEESETAIVPEAEEEKAEQSIDEEDGGREIESSVEPELVKQPAEDALPTLAEALDSEPAAQALSYPTPEDRASPVAEAAAASSPAPAEEPAAAEANDEVRPLKRKRGSAIPATRIPRLTRSKTSRSIQNAFMDHVEKKVAKSRATKGKGKGKKKAMAESDEDEADSASVARSHSAESTSGGSSAAAQKMLVPSSRGTSRASSVASNAPSAYSGLSQPSPTIDRLLPSNGNYGPPPPFIHTHGILHHHHGRPQAAVPVAPVHPKRQPSEPPASLSVVARRASAEPGSSTQPLPSKASSMSTTSSPVTRSNCRFHTVSVLKDEDEEEDGPRILFAVPGCSLGGNAELMKDEEIKDQGYVKAEDISRLIRDVESLNFSPYVVGILRQLVGVDLLREQEVFYIPRADDGVVLKAKKKSHHAKLKQRESISARTFSNGGVSRAKGSSSMAPPSQASVSTSGDSVSTAGKLSQRGSLATSGSLSDSDLSDLEDDAPPTKRVKEAHADVESESVAADQPPETASAASEAPPVATEENAGPSTVISKQRKLQPRRSRRLGVDAAAYKPEVAESDGSGQDEDAEAKKKRKKGGKRGVKRTRTEENGETPAEGPSEQPKRRRVRATSNGHKPAADTEEAAPS</sequence>
<feature type="compositionally biased region" description="Basic residues" evidence="1">
    <location>
        <begin position="1655"/>
        <end position="1668"/>
    </location>
</feature>
<comment type="caution">
    <text evidence="2">The sequence shown here is derived from an EMBL/GenBank/DDBJ whole genome shotgun (WGS) entry which is preliminary data.</text>
</comment>
<protein>
    <submittedName>
        <fullName evidence="2">Uncharacterized protein</fullName>
    </submittedName>
</protein>
<feature type="compositionally biased region" description="Basic and acidic residues" evidence="1">
    <location>
        <begin position="936"/>
        <end position="947"/>
    </location>
</feature>
<feature type="compositionally biased region" description="Polar residues" evidence="1">
    <location>
        <begin position="588"/>
        <end position="597"/>
    </location>
</feature>
<feature type="region of interest" description="Disordered" evidence="1">
    <location>
        <begin position="1496"/>
        <end position="1710"/>
    </location>
</feature>
<evidence type="ECO:0000313" key="2">
    <source>
        <dbReference type="EMBL" id="OJT01944.1"/>
    </source>
</evidence>
<feature type="compositionally biased region" description="Low complexity" evidence="1">
    <location>
        <begin position="1151"/>
        <end position="1172"/>
    </location>
</feature>
<name>A0A1M2V2Y9_TRAPU</name>
<feature type="compositionally biased region" description="Low complexity" evidence="1">
    <location>
        <begin position="1329"/>
        <end position="1338"/>
    </location>
</feature>
<dbReference type="STRING" id="154538.A0A1M2V2Y9"/>
<dbReference type="EMBL" id="MNAD01001710">
    <property type="protein sequence ID" value="OJT01944.1"/>
    <property type="molecule type" value="Genomic_DNA"/>
</dbReference>
<reference evidence="2 3" key="1">
    <citation type="submission" date="2016-10" db="EMBL/GenBank/DDBJ databases">
        <title>Genome sequence of the basidiomycete white-rot fungus Trametes pubescens.</title>
        <authorList>
            <person name="Makela M.R."/>
            <person name="Granchi Z."/>
            <person name="Peng M."/>
            <person name="De Vries R.P."/>
            <person name="Grigoriev I."/>
            <person name="Riley R."/>
            <person name="Hilden K."/>
        </authorList>
    </citation>
    <scope>NUCLEOTIDE SEQUENCE [LARGE SCALE GENOMIC DNA]</scope>
    <source>
        <strain evidence="2 3">FBCC735</strain>
    </source>
</reference>
<dbReference type="Proteomes" id="UP000184267">
    <property type="component" value="Unassembled WGS sequence"/>
</dbReference>